<proteinExistence type="predicted"/>
<feature type="transmembrane region" description="Helical" evidence="1">
    <location>
        <begin position="12"/>
        <end position="30"/>
    </location>
</feature>
<dbReference type="Proteomes" id="UP000321691">
    <property type="component" value="Unassembled WGS sequence"/>
</dbReference>
<keyword evidence="1" id="KW-0472">Membrane</keyword>
<feature type="transmembrane region" description="Helical" evidence="1">
    <location>
        <begin position="36"/>
        <end position="52"/>
    </location>
</feature>
<dbReference type="OrthoDB" id="2302376at2"/>
<feature type="transmembrane region" description="Helical" evidence="1">
    <location>
        <begin position="90"/>
        <end position="108"/>
    </location>
</feature>
<keyword evidence="1" id="KW-0812">Transmembrane</keyword>
<dbReference type="STRING" id="216463.VC81_02385"/>
<gene>
    <name evidence="2" type="ORF">LSP04_00630</name>
    <name evidence="3" type="ORF">VC81_02385</name>
</gene>
<dbReference type="RefSeq" id="WP_045806562.1">
    <property type="nucleotide sequence ID" value="NZ_BJZI01000001.1"/>
</dbReference>
<keyword evidence="5" id="KW-1185">Reference proteome</keyword>
<protein>
    <submittedName>
        <fullName evidence="3">Uncharacterized protein</fullName>
    </submittedName>
</protein>
<evidence type="ECO:0000313" key="2">
    <source>
        <dbReference type="EMBL" id="GEO65644.1"/>
    </source>
</evidence>
<dbReference type="Proteomes" id="UP000033491">
    <property type="component" value="Unassembled WGS sequence"/>
</dbReference>
<dbReference type="EMBL" id="BJZI01000001">
    <property type="protein sequence ID" value="GEO65644.1"/>
    <property type="molecule type" value="Genomic_DNA"/>
</dbReference>
<feature type="transmembrane region" description="Helical" evidence="1">
    <location>
        <begin position="64"/>
        <end position="84"/>
    </location>
</feature>
<reference evidence="2 5" key="2">
    <citation type="submission" date="2019-07" db="EMBL/GenBank/DDBJ databases">
        <title>Whole genome shotgun sequence of Lactobacillus spicheri NBRC 107155.</title>
        <authorList>
            <person name="Hosoyama A."/>
            <person name="Uohara A."/>
            <person name="Ohji S."/>
            <person name="Ichikawa N."/>
        </authorList>
    </citation>
    <scope>NUCLEOTIDE SEQUENCE [LARGE SCALE GENOMIC DNA]</scope>
    <source>
        <strain evidence="2 5">NBRC 107155</strain>
    </source>
</reference>
<evidence type="ECO:0000313" key="5">
    <source>
        <dbReference type="Proteomes" id="UP000321691"/>
    </source>
</evidence>
<comment type="caution">
    <text evidence="3">The sequence shown here is derived from an EMBL/GenBank/DDBJ whole genome shotgun (WGS) entry which is preliminary data.</text>
</comment>
<evidence type="ECO:0000313" key="3">
    <source>
        <dbReference type="EMBL" id="KJW13334.1"/>
    </source>
</evidence>
<sequence>MKSTTQTQRWYGYFFMGLSGVAALLALALTMPVMDHALLLTTALALLVYGVTYQPRVSRGWWRVLLGVSLTVMAIDLIMVLTLAAELVPALFSFALPFAFLGVVLGYLHRHVLTA</sequence>
<evidence type="ECO:0000313" key="4">
    <source>
        <dbReference type="Proteomes" id="UP000033491"/>
    </source>
</evidence>
<dbReference type="PATRIC" id="fig|216463.3.peg.2290"/>
<keyword evidence="1" id="KW-1133">Transmembrane helix</keyword>
<accession>A0A0F3RUS3</accession>
<name>A0A0F3RUS3_9LACO</name>
<dbReference type="EMBL" id="JZCR01000006">
    <property type="protein sequence ID" value="KJW13334.1"/>
    <property type="molecule type" value="Genomic_DNA"/>
</dbReference>
<dbReference type="AlphaFoldDB" id="A0A0F3RUS3"/>
<evidence type="ECO:0000256" key="1">
    <source>
        <dbReference type="SAM" id="Phobius"/>
    </source>
</evidence>
<organism evidence="3 4">
    <name type="scientific">Levilactobacillus spicheri</name>
    <dbReference type="NCBI Taxonomy" id="216463"/>
    <lineage>
        <taxon>Bacteria</taxon>
        <taxon>Bacillati</taxon>
        <taxon>Bacillota</taxon>
        <taxon>Bacilli</taxon>
        <taxon>Lactobacillales</taxon>
        <taxon>Lactobacillaceae</taxon>
        <taxon>Levilactobacillus</taxon>
    </lineage>
</organism>
<reference evidence="3 4" key="1">
    <citation type="submission" date="2015-03" db="EMBL/GenBank/DDBJ databases">
        <authorList>
            <person name="Zheng J."/>
            <person name="Ganezle M."/>
        </authorList>
    </citation>
    <scope>NUCLEOTIDE SEQUENCE [LARGE SCALE GENOMIC DNA]</scope>
    <source>
        <strain evidence="3 4">LP38</strain>
    </source>
</reference>